<keyword evidence="3" id="KW-1185">Reference proteome</keyword>
<dbReference type="AlphaFoldDB" id="A0AA35VFZ1"/>
<organism evidence="2 3">
    <name type="scientific">Lactuca saligna</name>
    <name type="common">Willowleaf lettuce</name>
    <dbReference type="NCBI Taxonomy" id="75948"/>
    <lineage>
        <taxon>Eukaryota</taxon>
        <taxon>Viridiplantae</taxon>
        <taxon>Streptophyta</taxon>
        <taxon>Embryophyta</taxon>
        <taxon>Tracheophyta</taxon>
        <taxon>Spermatophyta</taxon>
        <taxon>Magnoliopsida</taxon>
        <taxon>eudicotyledons</taxon>
        <taxon>Gunneridae</taxon>
        <taxon>Pentapetalae</taxon>
        <taxon>asterids</taxon>
        <taxon>campanulids</taxon>
        <taxon>Asterales</taxon>
        <taxon>Asteraceae</taxon>
        <taxon>Cichorioideae</taxon>
        <taxon>Cichorieae</taxon>
        <taxon>Lactucinae</taxon>
        <taxon>Lactuca</taxon>
    </lineage>
</organism>
<evidence type="ECO:0000313" key="3">
    <source>
        <dbReference type="Proteomes" id="UP001177003"/>
    </source>
</evidence>
<name>A0AA35VFZ1_LACSI</name>
<evidence type="ECO:0000313" key="2">
    <source>
        <dbReference type="EMBL" id="CAI9270995.1"/>
    </source>
</evidence>
<accession>A0AA35VFZ1</accession>
<feature type="region of interest" description="Disordered" evidence="1">
    <location>
        <begin position="1"/>
        <end position="23"/>
    </location>
</feature>
<sequence>MRTSLVAAKPSRQQLRGPIPSSRTTQPLSIVALVSQHSELADEAKLGLTSSVVIPQLLLITRTRHIDCRSLLPNPQRSSIFASSRMASQLDSIKVESYACKVQYPCLESSGFSTRLYYSGKLRVQGPPNFIIAANSDCKVQYPFLESSGFSARLYYIGKLHMQGLISLPRFVWLLSPTPL</sequence>
<dbReference type="EMBL" id="OX465078">
    <property type="protein sequence ID" value="CAI9270995.1"/>
    <property type="molecule type" value="Genomic_DNA"/>
</dbReference>
<protein>
    <submittedName>
        <fullName evidence="2">Uncharacterized protein</fullName>
    </submittedName>
</protein>
<evidence type="ECO:0000256" key="1">
    <source>
        <dbReference type="SAM" id="MobiDB-lite"/>
    </source>
</evidence>
<proteinExistence type="predicted"/>
<reference evidence="2" key="1">
    <citation type="submission" date="2023-04" db="EMBL/GenBank/DDBJ databases">
        <authorList>
            <person name="Vijverberg K."/>
            <person name="Xiong W."/>
            <person name="Schranz E."/>
        </authorList>
    </citation>
    <scope>NUCLEOTIDE SEQUENCE</scope>
</reference>
<dbReference type="Proteomes" id="UP001177003">
    <property type="component" value="Chromosome 2"/>
</dbReference>
<gene>
    <name evidence="2" type="ORF">LSALG_LOCUS11283</name>
</gene>